<evidence type="ECO:0000256" key="2">
    <source>
        <dbReference type="ARBA" id="ARBA00023315"/>
    </source>
</evidence>
<comment type="caution">
    <text evidence="4">The sequence shown here is derived from an EMBL/GenBank/DDBJ whole genome shotgun (WGS) entry which is preliminary data.</text>
</comment>
<dbReference type="InterPro" id="IPR016181">
    <property type="entry name" value="Acyl_CoA_acyltransferase"/>
</dbReference>
<sequence length="153" mass="17874">MEGLIVEIRKYNSDDIKQLTDLMPDLGYPSSLDEMKVRMERIESNPNYYTFVAINDNNLVGMIGITIHTTYTNNDEKIQITSLVTKKEYRGQGIAKALIKYVEEWSLKRGSDFIYLLSGKSEKRVKAHELYKFLGYEITGYRFVKRLRKMDVL</sequence>
<dbReference type="InterPro" id="IPR000182">
    <property type="entry name" value="GNAT_dom"/>
</dbReference>
<dbReference type="CDD" id="cd04301">
    <property type="entry name" value="NAT_SF"/>
    <property type="match status" value="1"/>
</dbReference>
<evidence type="ECO:0000259" key="3">
    <source>
        <dbReference type="PROSITE" id="PS51186"/>
    </source>
</evidence>
<reference evidence="4 5" key="1">
    <citation type="submission" date="2023-03" db="EMBL/GenBank/DDBJ databases">
        <title>Bacillus Genome Sequencing.</title>
        <authorList>
            <person name="Dunlap C."/>
        </authorList>
    </citation>
    <scope>NUCLEOTIDE SEQUENCE [LARGE SCALE GENOMIC DNA]</scope>
    <source>
        <strain evidence="4 5">B-615</strain>
    </source>
</reference>
<evidence type="ECO:0000256" key="1">
    <source>
        <dbReference type="ARBA" id="ARBA00022679"/>
    </source>
</evidence>
<feature type="domain" description="N-acetyltransferase" evidence="3">
    <location>
        <begin position="6"/>
        <end position="153"/>
    </location>
</feature>
<gene>
    <name evidence="4" type="ORF">P4U88_26025</name>
</gene>
<dbReference type="EMBL" id="JARMDB010000032">
    <property type="protein sequence ID" value="MED1569242.1"/>
    <property type="molecule type" value="Genomic_DNA"/>
</dbReference>
<dbReference type="RefSeq" id="WP_025149700.1">
    <property type="nucleotide sequence ID" value="NZ_JARLXY010000008.1"/>
</dbReference>
<dbReference type="PANTHER" id="PTHR43420">
    <property type="entry name" value="ACETYLTRANSFERASE"/>
    <property type="match status" value="1"/>
</dbReference>
<dbReference type="Pfam" id="PF00583">
    <property type="entry name" value="Acetyltransf_1"/>
    <property type="match status" value="1"/>
</dbReference>
<dbReference type="Proteomes" id="UP001309448">
    <property type="component" value="Unassembled WGS sequence"/>
</dbReference>
<evidence type="ECO:0000313" key="4">
    <source>
        <dbReference type="EMBL" id="MED1569242.1"/>
    </source>
</evidence>
<dbReference type="PROSITE" id="PS51186">
    <property type="entry name" value="GNAT"/>
    <property type="match status" value="1"/>
</dbReference>
<name>A0ABU6N4M3_9BACI</name>
<protein>
    <submittedName>
        <fullName evidence="4">GNAT family N-acetyltransferase</fullName>
    </submittedName>
</protein>
<organism evidence="4 5">
    <name type="scientific">Bacillus paramycoides</name>
    <dbReference type="NCBI Taxonomy" id="2026194"/>
    <lineage>
        <taxon>Bacteria</taxon>
        <taxon>Bacillati</taxon>
        <taxon>Bacillota</taxon>
        <taxon>Bacilli</taxon>
        <taxon>Bacillales</taxon>
        <taxon>Bacillaceae</taxon>
        <taxon>Bacillus</taxon>
        <taxon>Bacillus cereus group</taxon>
    </lineage>
</organism>
<keyword evidence="2" id="KW-0012">Acyltransferase</keyword>
<accession>A0ABU6N4M3</accession>
<dbReference type="Gene3D" id="3.40.630.30">
    <property type="match status" value="1"/>
</dbReference>
<keyword evidence="1" id="KW-0808">Transferase</keyword>
<dbReference type="InterPro" id="IPR050680">
    <property type="entry name" value="YpeA/RimI_acetyltransf"/>
</dbReference>
<proteinExistence type="predicted"/>
<dbReference type="SUPFAM" id="SSF55729">
    <property type="entry name" value="Acyl-CoA N-acyltransferases (Nat)"/>
    <property type="match status" value="1"/>
</dbReference>
<evidence type="ECO:0000313" key="5">
    <source>
        <dbReference type="Proteomes" id="UP001309448"/>
    </source>
</evidence>
<keyword evidence="5" id="KW-1185">Reference proteome</keyword>